<dbReference type="Proteomes" id="UP001196413">
    <property type="component" value="Unassembled WGS sequence"/>
</dbReference>
<keyword evidence="3" id="KW-1185">Reference proteome</keyword>
<name>A0AAD5N736_PARTN</name>
<reference evidence="2" key="1">
    <citation type="submission" date="2021-06" db="EMBL/GenBank/DDBJ databases">
        <title>Parelaphostrongylus tenuis whole genome reference sequence.</title>
        <authorList>
            <person name="Garwood T.J."/>
            <person name="Larsen P.A."/>
            <person name="Fountain-Jones N.M."/>
            <person name="Garbe J.R."/>
            <person name="Macchietto M.G."/>
            <person name="Kania S.A."/>
            <person name="Gerhold R.W."/>
            <person name="Richards J.E."/>
            <person name="Wolf T.M."/>
        </authorList>
    </citation>
    <scope>NUCLEOTIDE SEQUENCE</scope>
    <source>
        <strain evidence="2">MNPRO001-30</strain>
        <tissue evidence="2">Meninges</tissue>
    </source>
</reference>
<evidence type="ECO:0000313" key="3">
    <source>
        <dbReference type="Proteomes" id="UP001196413"/>
    </source>
</evidence>
<keyword evidence="1" id="KW-0732">Signal</keyword>
<dbReference type="AlphaFoldDB" id="A0AAD5N736"/>
<comment type="caution">
    <text evidence="2">The sequence shown here is derived from an EMBL/GenBank/DDBJ whole genome shotgun (WGS) entry which is preliminary data.</text>
</comment>
<proteinExistence type="predicted"/>
<feature type="signal peptide" evidence="1">
    <location>
        <begin position="1"/>
        <end position="20"/>
    </location>
</feature>
<accession>A0AAD5N736</accession>
<organism evidence="2 3">
    <name type="scientific">Parelaphostrongylus tenuis</name>
    <name type="common">Meningeal worm</name>
    <dbReference type="NCBI Taxonomy" id="148309"/>
    <lineage>
        <taxon>Eukaryota</taxon>
        <taxon>Metazoa</taxon>
        <taxon>Ecdysozoa</taxon>
        <taxon>Nematoda</taxon>
        <taxon>Chromadorea</taxon>
        <taxon>Rhabditida</taxon>
        <taxon>Rhabditina</taxon>
        <taxon>Rhabditomorpha</taxon>
        <taxon>Strongyloidea</taxon>
        <taxon>Metastrongylidae</taxon>
        <taxon>Parelaphostrongylus</taxon>
    </lineage>
</organism>
<sequence>MDTMIAALFLLLVSARYISGLCHHDVTEDNFDNVASNILSFPLKHIDKTDSDKFNFLVAKQVGDLVEHSSLGSAAHLSSVLLQFHEPVTPAFNRALLNKFKQVGNE</sequence>
<evidence type="ECO:0000256" key="1">
    <source>
        <dbReference type="SAM" id="SignalP"/>
    </source>
</evidence>
<evidence type="ECO:0000313" key="2">
    <source>
        <dbReference type="EMBL" id="KAJ1363502.1"/>
    </source>
</evidence>
<protein>
    <submittedName>
        <fullName evidence="2">Uncharacterized protein</fullName>
    </submittedName>
</protein>
<gene>
    <name evidence="2" type="ORF">KIN20_023387</name>
</gene>
<feature type="chain" id="PRO_5042142110" evidence="1">
    <location>
        <begin position="21"/>
        <end position="106"/>
    </location>
</feature>
<dbReference type="EMBL" id="JAHQIW010004746">
    <property type="protein sequence ID" value="KAJ1363502.1"/>
    <property type="molecule type" value="Genomic_DNA"/>
</dbReference>